<name>A0A177B087_9BILA</name>
<keyword evidence="2" id="KW-1185">Reference proteome</keyword>
<comment type="caution">
    <text evidence="1">The sequence shown here is derived from an EMBL/GenBank/DDBJ whole genome shotgun (WGS) entry which is preliminary data.</text>
</comment>
<evidence type="ECO:0000313" key="1">
    <source>
        <dbReference type="EMBL" id="OAF66844.1"/>
    </source>
</evidence>
<dbReference type="Proteomes" id="UP000078046">
    <property type="component" value="Unassembled WGS sequence"/>
</dbReference>
<sequence length="137" mass="16511">MGEMSINSQFPRDRENKHELNSTLKLDEYLNEWKFLFEEKLKIFKIVPKKKICPYHIHQFLGNVADKLKIYNEPCFVKKTIKALRVNLISDQIKEVDEKNFELMNTVYIKIQTKLSYDNKNIRPKKIVYIIYRLQTV</sequence>
<gene>
    <name evidence="1" type="ORF">A3Q56_05445</name>
</gene>
<dbReference type="AlphaFoldDB" id="A0A177B087"/>
<evidence type="ECO:0000313" key="2">
    <source>
        <dbReference type="Proteomes" id="UP000078046"/>
    </source>
</evidence>
<proteinExistence type="predicted"/>
<protein>
    <submittedName>
        <fullName evidence="1">Uncharacterized protein</fullName>
    </submittedName>
</protein>
<organism evidence="1 2">
    <name type="scientific">Intoshia linei</name>
    <dbReference type="NCBI Taxonomy" id="1819745"/>
    <lineage>
        <taxon>Eukaryota</taxon>
        <taxon>Metazoa</taxon>
        <taxon>Spiralia</taxon>
        <taxon>Lophotrochozoa</taxon>
        <taxon>Mesozoa</taxon>
        <taxon>Orthonectida</taxon>
        <taxon>Rhopaluridae</taxon>
        <taxon>Intoshia</taxon>
    </lineage>
</organism>
<reference evidence="1 2" key="1">
    <citation type="submission" date="2016-04" db="EMBL/GenBank/DDBJ databases">
        <title>The genome of Intoshia linei affirms orthonectids as highly simplified spiralians.</title>
        <authorList>
            <person name="Mikhailov K.V."/>
            <person name="Slusarev G.S."/>
            <person name="Nikitin M.A."/>
            <person name="Logacheva M.D."/>
            <person name="Penin A."/>
            <person name="Aleoshin V."/>
            <person name="Panchin Y.V."/>
        </authorList>
    </citation>
    <scope>NUCLEOTIDE SEQUENCE [LARGE SCALE GENOMIC DNA]</scope>
    <source>
        <strain evidence="1">Intl2013</strain>
        <tissue evidence="1">Whole animal</tissue>
    </source>
</reference>
<accession>A0A177B087</accession>
<dbReference type="EMBL" id="LWCA01000814">
    <property type="protein sequence ID" value="OAF66844.1"/>
    <property type="molecule type" value="Genomic_DNA"/>
</dbReference>